<dbReference type="InterPro" id="IPR009057">
    <property type="entry name" value="Homeodomain-like_sf"/>
</dbReference>
<keyword evidence="5" id="KW-1185">Reference proteome</keyword>
<evidence type="ECO:0000256" key="2">
    <source>
        <dbReference type="PROSITE-ProRule" id="PRU00335"/>
    </source>
</evidence>
<dbReference type="GO" id="GO:0003700">
    <property type="term" value="F:DNA-binding transcription factor activity"/>
    <property type="evidence" value="ECO:0007669"/>
    <property type="project" value="TreeGrafter"/>
</dbReference>
<dbReference type="InterPro" id="IPR050109">
    <property type="entry name" value="HTH-type_TetR-like_transc_reg"/>
</dbReference>
<evidence type="ECO:0000256" key="1">
    <source>
        <dbReference type="ARBA" id="ARBA00023125"/>
    </source>
</evidence>
<dbReference type="SUPFAM" id="SSF48498">
    <property type="entry name" value="Tetracyclin repressor-like, C-terminal domain"/>
    <property type="match status" value="1"/>
</dbReference>
<dbReference type="Gene3D" id="1.10.357.10">
    <property type="entry name" value="Tetracycline Repressor, domain 2"/>
    <property type="match status" value="1"/>
</dbReference>
<feature type="domain" description="HTH tetR-type" evidence="3">
    <location>
        <begin position="8"/>
        <end position="68"/>
    </location>
</feature>
<dbReference type="InterPro" id="IPR041583">
    <property type="entry name" value="TetR_C_31"/>
</dbReference>
<dbReference type="Pfam" id="PF17940">
    <property type="entry name" value="TetR_C_31"/>
    <property type="match status" value="1"/>
</dbReference>
<accession>A0A1E7KEV8</accession>
<evidence type="ECO:0000313" key="4">
    <source>
        <dbReference type="EMBL" id="OEV02447.1"/>
    </source>
</evidence>
<dbReference type="Pfam" id="PF00440">
    <property type="entry name" value="TetR_N"/>
    <property type="match status" value="1"/>
</dbReference>
<dbReference type="EMBL" id="LJGU01000130">
    <property type="protein sequence ID" value="OEV02447.1"/>
    <property type="molecule type" value="Genomic_DNA"/>
</dbReference>
<reference evidence="4 5" key="1">
    <citation type="journal article" date="2016" name="Front. Microbiol.">
        <title>Comparative Genomics Analysis of Streptomyces Species Reveals Their Adaptation to the Marine Environment and Their Diversity at the Genomic Level.</title>
        <authorList>
            <person name="Tian X."/>
            <person name="Zhang Z."/>
            <person name="Yang T."/>
            <person name="Chen M."/>
            <person name="Li J."/>
            <person name="Chen F."/>
            <person name="Yang J."/>
            <person name="Li W."/>
            <person name="Zhang B."/>
            <person name="Zhang Z."/>
            <person name="Wu J."/>
            <person name="Zhang C."/>
            <person name="Long L."/>
            <person name="Xiao J."/>
        </authorList>
    </citation>
    <scope>NUCLEOTIDE SEQUENCE [LARGE SCALE GENOMIC DNA]</scope>
    <source>
        <strain evidence="4 5">SCSIO 02100</strain>
    </source>
</reference>
<comment type="caution">
    <text evidence="4">The sequence shown here is derived from an EMBL/GenBank/DDBJ whole genome shotgun (WGS) entry which is preliminary data.</text>
</comment>
<feature type="DNA-binding region" description="H-T-H motif" evidence="2">
    <location>
        <begin position="31"/>
        <end position="50"/>
    </location>
</feature>
<protein>
    <submittedName>
        <fullName evidence="4">TetR family transcriptional regulator</fullName>
    </submittedName>
</protein>
<evidence type="ECO:0000259" key="3">
    <source>
        <dbReference type="PROSITE" id="PS50977"/>
    </source>
</evidence>
<dbReference type="PANTHER" id="PTHR30055:SF226">
    <property type="entry name" value="HTH-TYPE TRANSCRIPTIONAL REGULATOR PKSA"/>
    <property type="match status" value="1"/>
</dbReference>
<dbReference type="SUPFAM" id="SSF46689">
    <property type="entry name" value="Homeodomain-like"/>
    <property type="match status" value="1"/>
</dbReference>
<proteinExistence type="predicted"/>
<dbReference type="AlphaFoldDB" id="A0A1E7KEV8"/>
<dbReference type="PATRIC" id="fig|1075402.3.peg.2202"/>
<dbReference type="Proteomes" id="UP000176101">
    <property type="component" value="Unassembled WGS sequence"/>
</dbReference>
<name>A0A1E7KEV8_9ACTN</name>
<dbReference type="PROSITE" id="PS50977">
    <property type="entry name" value="HTH_TETR_2"/>
    <property type="match status" value="1"/>
</dbReference>
<dbReference type="STRING" id="1075402.AN216_16325"/>
<dbReference type="PANTHER" id="PTHR30055">
    <property type="entry name" value="HTH-TYPE TRANSCRIPTIONAL REGULATOR RUTR"/>
    <property type="match status" value="1"/>
</dbReference>
<evidence type="ECO:0000313" key="5">
    <source>
        <dbReference type="Proteomes" id="UP000176101"/>
    </source>
</evidence>
<dbReference type="InterPro" id="IPR001647">
    <property type="entry name" value="HTH_TetR"/>
</dbReference>
<gene>
    <name evidence="4" type="ORF">AN216_16325</name>
</gene>
<sequence length="195" mass="21041">MDSATRGQQTRDRLLDAAVQLIVEEGWGAVTTRKMAERAGVRPGVVHYHFDTVTDLLVEASLDATRRELGKALDALQQQEGPAGLEEVLHTVGSYSSDDPIAVLLSETLLAATRIEKLREQLSELMREWRAMTAGWLEAQGAPDPEATATVLGAALDGLVLHCLLDPQLRTAPLTDPLERLVGLDSRPVAEAADG</sequence>
<dbReference type="GO" id="GO:0000976">
    <property type="term" value="F:transcription cis-regulatory region binding"/>
    <property type="evidence" value="ECO:0007669"/>
    <property type="project" value="TreeGrafter"/>
</dbReference>
<dbReference type="PRINTS" id="PR00455">
    <property type="entry name" value="HTHTETR"/>
</dbReference>
<dbReference type="InterPro" id="IPR036271">
    <property type="entry name" value="Tet_transcr_reg_TetR-rel_C_sf"/>
</dbReference>
<organism evidence="4 5">
    <name type="scientific">Streptomyces oceani</name>
    <dbReference type="NCBI Taxonomy" id="1075402"/>
    <lineage>
        <taxon>Bacteria</taxon>
        <taxon>Bacillati</taxon>
        <taxon>Actinomycetota</taxon>
        <taxon>Actinomycetes</taxon>
        <taxon>Kitasatosporales</taxon>
        <taxon>Streptomycetaceae</taxon>
        <taxon>Streptomyces</taxon>
    </lineage>
</organism>
<keyword evidence="1 2" id="KW-0238">DNA-binding</keyword>